<evidence type="ECO:0000313" key="13">
    <source>
        <dbReference type="EMBL" id="JAP40926.1"/>
    </source>
</evidence>
<dbReference type="EMBL" id="GEEE01022299">
    <property type="protein sequence ID" value="JAP40926.1"/>
    <property type="molecule type" value="Transcribed_RNA"/>
</dbReference>
<feature type="region of interest" description="Disordered" evidence="11">
    <location>
        <begin position="749"/>
        <end position="946"/>
    </location>
</feature>
<evidence type="ECO:0000256" key="3">
    <source>
        <dbReference type="ARBA" id="ARBA00006613"/>
    </source>
</evidence>
<dbReference type="SUPFAM" id="SSF48371">
    <property type="entry name" value="ARM repeat"/>
    <property type="match status" value="1"/>
</dbReference>
<feature type="compositionally biased region" description="Acidic residues" evidence="11">
    <location>
        <begin position="327"/>
        <end position="346"/>
    </location>
</feature>
<dbReference type="GO" id="GO:0005794">
    <property type="term" value="C:Golgi apparatus"/>
    <property type="evidence" value="ECO:0007669"/>
    <property type="project" value="UniProtKB-SubCell"/>
</dbReference>
<feature type="region of interest" description="Disordered" evidence="11">
    <location>
        <begin position="289"/>
        <end position="382"/>
    </location>
</feature>
<feature type="compositionally biased region" description="Basic and acidic residues" evidence="11">
    <location>
        <begin position="347"/>
        <end position="362"/>
    </location>
</feature>
<evidence type="ECO:0000256" key="11">
    <source>
        <dbReference type="SAM" id="MobiDB-lite"/>
    </source>
</evidence>
<organism evidence="13">
    <name type="scientific">Schistocephalus solidus</name>
    <name type="common">Tapeworm</name>
    <dbReference type="NCBI Taxonomy" id="70667"/>
    <lineage>
        <taxon>Eukaryota</taxon>
        <taxon>Metazoa</taxon>
        <taxon>Spiralia</taxon>
        <taxon>Lophotrochozoa</taxon>
        <taxon>Platyhelminthes</taxon>
        <taxon>Cestoda</taxon>
        <taxon>Eucestoda</taxon>
        <taxon>Diphyllobothriidea</taxon>
        <taxon>Diphyllobothriidae</taxon>
        <taxon>Schistocephalus</taxon>
    </lineage>
</organism>
<dbReference type="GO" id="GO:0030665">
    <property type="term" value="C:clathrin-coated vesicle membrane"/>
    <property type="evidence" value="ECO:0007669"/>
    <property type="project" value="UniProtKB-SubCell"/>
</dbReference>
<dbReference type="InterPro" id="IPR056314">
    <property type="entry name" value="AP3B1/2_C"/>
</dbReference>
<evidence type="ECO:0000256" key="2">
    <source>
        <dbReference type="ARBA" id="ARBA00004555"/>
    </source>
</evidence>
<keyword evidence="7" id="KW-0333">Golgi apparatus</keyword>
<evidence type="ECO:0000256" key="7">
    <source>
        <dbReference type="ARBA" id="ARBA00023034"/>
    </source>
</evidence>
<evidence type="ECO:0000256" key="10">
    <source>
        <dbReference type="ARBA" id="ARBA00023570"/>
    </source>
</evidence>
<proteinExistence type="inferred from homology"/>
<evidence type="ECO:0000256" key="8">
    <source>
        <dbReference type="ARBA" id="ARBA00023136"/>
    </source>
</evidence>
<dbReference type="SMART" id="SM01355">
    <property type="entry name" value="AP3B1_C"/>
    <property type="match status" value="1"/>
</dbReference>
<comment type="similarity">
    <text evidence="3">Belongs to the adaptor complexes large subunit family.</text>
</comment>
<feature type="compositionally biased region" description="Low complexity" evidence="11">
    <location>
        <begin position="878"/>
        <end position="889"/>
    </location>
</feature>
<dbReference type="InterPro" id="IPR011989">
    <property type="entry name" value="ARM-like"/>
</dbReference>
<keyword evidence="6" id="KW-0653">Protein transport</keyword>
<dbReference type="GO" id="GO:0030123">
    <property type="term" value="C:AP-3 adaptor complex"/>
    <property type="evidence" value="ECO:0007669"/>
    <property type="project" value="InterPro"/>
</dbReference>
<name>A0A0X3P194_SCHSO</name>
<keyword evidence="8" id="KW-0472">Membrane</keyword>
<comment type="function">
    <text evidence="10">Subunit of non-clathrin- and clathrin-associated adaptor protein complex 3 (AP-3) that plays a role in protein sorting in the late-Golgi/trans-Golgi network (TGN) and/or endosomes. The AP complexes mediate both the recruitment of clathrin to membranes and the recognition of sorting signals within the cytosolic tails of transmembrane cargo molecules. AP-3 appears to be involved in the sorting of a subset of transmembrane proteins targeted to lysosomes and lysosome-related organelles. In concert with the BLOC-1 complex, AP-3 is required to target cargos into vesicles assembled at cell bodies for delivery into neurites and nerve terminals.</text>
</comment>
<evidence type="ECO:0000256" key="9">
    <source>
        <dbReference type="ARBA" id="ARBA00023329"/>
    </source>
</evidence>
<sequence length="1309" mass="144381">SDFWRRIRCIAWLLVAFGFLVMQSSDVLMLANGFQTSGGGASATINDRSLYSGDFEVAMDPASSMILSTDNQKHEDLRKMLDGNKENMKLAAMKRIISMVARGKDCSDLFAAVVKNVVSKDPELKKLVYVYLTRYAEDQQDLALLSIATFQKSLKDPNQLIRACALRVLSSIRVPVIVPILMLAIRDAAADLSPYVRKTAAHAIPKLFSLDPEEKDTLIEVVDKLLADKSTLVAGSAVQAFEEVCPDRFDLIHRHFRKLCNLLMDVEEWGQVVILGMLTRYARMQFPNPAAKSAGDGHLVKERPPSIAGTSANQPAASKNSFSVQEKEDEETDAEKEEEEDDDDDEREKTGEEGDDDMKTESSEDEEEEEEEERGCSPAGMSPAEIKSLTILHADYRLLISSCRLLLLNRNSAVVMATAQLLYYCATKQEMSSVVRALLRILHSTKEVQHVVLANIATISLTYPEIFEPHLRNFFVFNSDHTQVKLFKLEILTNLITESTAPVILREFQSYVNSSDPEFVATTIQCIGRGASTVPQIAETCLTGLLRLMSRKNERIVAESVIVMRKLLQMQLARHKSSSTTDHKDLIVHIAQMVDGINVPSARASILWLLGEYSQRVPRIAPDVLRKVAKTFPTEDVAVKMQILNLAAKLYMYNPRQTELLAQYVFTLAKYDQNYDIRDRSRFFRALIFPNQVAPEKTACSSYLFRNAKKILLATKPAPVLRSQLYGRPELNLGSLSHLLGRRVPGYKDLPDWPLVPPDPLTREVAEPTSTQYPGQEEGDAARMLASRQSGSWRSDAHSEEEVSLCTESDEDLREEGEEEEESDQEQNEEESDQEHLKESQESEDEEEAGTGGSRSDWRRHGRTPSSTESSDAEFTASRPATRRQQPTRQKPPSPDITESATESESETEEQHSGWKDFAPVKPQSNGNTGASKKTSVKTKEKQPSEDLLLLDFDAPALTPAGQTAPEAGSHQGCGLLVPTPVLGASSATYSTSNASGLPPGETKLQLPSTSDDITNRQSADWFAVTPAFSEPLSVEARFLRTISVFGQRGQVNMELRLTNSSLTQSTLFKVCARLPTDTTKAHCSESFPEIPSLPYGTNSVVFFGVNFCESTQPVRFVLMYQLSTVDDELAKPITLDVSIKPPVGELFQPLDMKLGDFVSKQATLKGMHTTTMPLARGSATAASKFAGAANAARLVQVVLKAANLAYLGATLKSPESEEGDGRDADLQLFTATGTILLRFAGRTASGQQDCLVELRLPVDEEEASDPPTVMPARTGSSLPCPGLRVHTEAMSLGLQLAKELVDHALTGV</sequence>
<dbReference type="Pfam" id="PF01602">
    <property type="entry name" value="Adaptin_N"/>
    <property type="match status" value="1"/>
</dbReference>
<protein>
    <recommendedName>
        <fullName evidence="12">AP-3 complex subunit beta C-terminal domain-containing protein</fullName>
    </recommendedName>
</protein>
<dbReference type="GO" id="GO:0006886">
    <property type="term" value="P:intracellular protein transport"/>
    <property type="evidence" value="ECO:0007669"/>
    <property type="project" value="InterPro"/>
</dbReference>
<keyword evidence="5" id="KW-0597">Phosphoprotein</keyword>
<keyword evidence="9" id="KW-0968">Cytoplasmic vesicle</keyword>
<reference evidence="13" key="1">
    <citation type="submission" date="2016-01" db="EMBL/GenBank/DDBJ databases">
        <title>Reference transcriptome for the parasite Schistocephalus solidus: insights into the molecular evolution of parasitism.</title>
        <authorList>
            <person name="Hebert F.O."/>
            <person name="Grambauer S."/>
            <person name="Barber I."/>
            <person name="Landry C.R."/>
            <person name="Aubin-Horth N."/>
        </authorList>
    </citation>
    <scope>NUCLEOTIDE SEQUENCE</scope>
</reference>
<evidence type="ECO:0000259" key="12">
    <source>
        <dbReference type="SMART" id="SM01355"/>
    </source>
</evidence>
<evidence type="ECO:0000256" key="4">
    <source>
        <dbReference type="ARBA" id="ARBA00022448"/>
    </source>
</evidence>
<dbReference type="InterPro" id="IPR029390">
    <property type="entry name" value="AP3B_C"/>
</dbReference>
<feature type="compositionally biased region" description="Acidic residues" evidence="11">
    <location>
        <begin position="808"/>
        <end position="833"/>
    </location>
</feature>
<feature type="compositionally biased region" description="Polar residues" evidence="11">
    <location>
        <begin position="308"/>
        <end position="324"/>
    </location>
</feature>
<comment type="subcellular location">
    <subcellularLocation>
        <location evidence="1">Cytoplasmic vesicle</location>
        <location evidence="1">Clathrin-coated vesicle membrane</location>
        <topology evidence="1">Peripheral membrane protein</topology>
        <orientation evidence="1">Cytoplasmic side</orientation>
    </subcellularLocation>
    <subcellularLocation>
        <location evidence="2">Golgi apparatus</location>
    </subcellularLocation>
</comment>
<dbReference type="InterPro" id="IPR026739">
    <property type="entry name" value="AP_beta"/>
</dbReference>
<feature type="compositionally biased region" description="Acidic residues" evidence="11">
    <location>
        <begin position="363"/>
        <end position="373"/>
    </location>
</feature>
<feature type="non-terminal residue" evidence="13">
    <location>
        <position position="1"/>
    </location>
</feature>
<feature type="domain" description="AP-3 complex subunit beta C-terminal" evidence="12">
    <location>
        <begin position="943"/>
        <end position="1113"/>
    </location>
</feature>
<accession>A0A0X3P194</accession>
<dbReference type="InterPro" id="IPR016024">
    <property type="entry name" value="ARM-type_fold"/>
</dbReference>
<gene>
    <name evidence="13" type="ORF">TR92328</name>
</gene>
<feature type="compositionally biased region" description="Polar residues" evidence="11">
    <location>
        <begin position="923"/>
        <end position="934"/>
    </location>
</feature>
<dbReference type="GO" id="GO:0016192">
    <property type="term" value="P:vesicle-mediated transport"/>
    <property type="evidence" value="ECO:0007669"/>
    <property type="project" value="InterPro"/>
</dbReference>
<evidence type="ECO:0000256" key="6">
    <source>
        <dbReference type="ARBA" id="ARBA00022927"/>
    </source>
</evidence>
<dbReference type="InterPro" id="IPR026740">
    <property type="entry name" value="AP3_beta"/>
</dbReference>
<dbReference type="Gene3D" id="1.25.10.10">
    <property type="entry name" value="Leucine-rich Repeat Variant"/>
    <property type="match status" value="1"/>
</dbReference>
<dbReference type="Pfam" id="PF24080">
    <property type="entry name" value="AP3B1_C_2"/>
    <property type="match status" value="1"/>
</dbReference>
<dbReference type="PIRSF" id="PIRSF037096">
    <property type="entry name" value="AP3_complex_beta"/>
    <property type="match status" value="1"/>
</dbReference>
<dbReference type="PANTHER" id="PTHR11134">
    <property type="entry name" value="ADAPTOR COMPLEX SUBUNIT BETA FAMILY MEMBER"/>
    <property type="match status" value="1"/>
</dbReference>
<dbReference type="InterPro" id="IPR002553">
    <property type="entry name" value="Clathrin/coatomer_adapt-like_N"/>
</dbReference>
<evidence type="ECO:0000256" key="1">
    <source>
        <dbReference type="ARBA" id="ARBA00004145"/>
    </source>
</evidence>
<evidence type="ECO:0000256" key="5">
    <source>
        <dbReference type="ARBA" id="ARBA00022553"/>
    </source>
</evidence>
<keyword evidence="4" id="KW-0813">Transport</keyword>